<name>A0A0A8ZEK7_ARUDO</name>
<sequence>MILSKIPYALPCFAVTESYTHVSIHDSCFSNENLSSFT</sequence>
<dbReference type="EMBL" id="GBRH01264578">
    <property type="protein sequence ID" value="JAD33317.1"/>
    <property type="molecule type" value="Transcribed_RNA"/>
</dbReference>
<proteinExistence type="predicted"/>
<organism evidence="1">
    <name type="scientific">Arundo donax</name>
    <name type="common">Giant reed</name>
    <name type="synonym">Donax arundinaceus</name>
    <dbReference type="NCBI Taxonomy" id="35708"/>
    <lineage>
        <taxon>Eukaryota</taxon>
        <taxon>Viridiplantae</taxon>
        <taxon>Streptophyta</taxon>
        <taxon>Embryophyta</taxon>
        <taxon>Tracheophyta</taxon>
        <taxon>Spermatophyta</taxon>
        <taxon>Magnoliopsida</taxon>
        <taxon>Liliopsida</taxon>
        <taxon>Poales</taxon>
        <taxon>Poaceae</taxon>
        <taxon>PACMAD clade</taxon>
        <taxon>Arundinoideae</taxon>
        <taxon>Arundineae</taxon>
        <taxon>Arundo</taxon>
    </lineage>
</organism>
<evidence type="ECO:0000313" key="1">
    <source>
        <dbReference type="EMBL" id="JAD33317.1"/>
    </source>
</evidence>
<reference evidence="1" key="1">
    <citation type="submission" date="2014-09" db="EMBL/GenBank/DDBJ databases">
        <authorList>
            <person name="Magalhaes I.L.F."/>
            <person name="Oliveira U."/>
            <person name="Santos F.R."/>
            <person name="Vidigal T.H.D.A."/>
            <person name="Brescovit A.D."/>
            <person name="Santos A.J."/>
        </authorList>
    </citation>
    <scope>NUCLEOTIDE SEQUENCE</scope>
    <source>
        <tissue evidence="1">Shoot tissue taken approximately 20 cm above the soil surface</tissue>
    </source>
</reference>
<protein>
    <submittedName>
        <fullName evidence="1">Uncharacterized protein</fullName>
    </submittedName>
</protein>
<dbReference type="AlphaFoldDB" id="A0A0A8ZEK7"/>
<accession>A0A0A8ZEK7</accession>
<reference evidence="1" key="2">
    <citation type="journal article" date="2015" name="Data Brief">
        <title>Shoot transcriptome of the giant reed, Arundo donax.</title>
        <authorList>
            <person name="Barrero R.A."/>
            <person name="Guerrero F.D."/>
            <person name="Moolhuijzen P."/>
            <person name="Goolsby J.A."/>
            <person name="Tidwell J."/>
            <person name="Bellgard S.E."/>
            <person name="Bellgard M.I."/>
        </authorList>
    </citation>
    <scope>NUCLEOTIDE SEQUENCE</scope>
    <source>
        <tissue evidence="1">Shoot tissue taken approximately 20 cm above the soil surface</tissue>
    </source>
</reference>